<dbReference type="Proteomes" id="UP000004371">
    <property type="component" value="Unassembled WGS sequence"/>
</dbReference>
<keyword evidence="2" id="KW-0808">Transferase</keyword>
<dbReference type="Pfam" id="PF00583">
    <property type="entry name" value="Acetyltransf_1"/>
    <property type="match status" value="1"/>
</dbReference>
<dbReference type="PANTHER" id="PTHR43415:SF3">
    <property type="entry name" value="GNAT-FAMILY ACETYLTRANSFERASE"/>
    <property type="match status" value="1"/>
</dbReference>
<dbReference type="AlphaFoldDB" id="E8LUZ5"/>
<dbReference type="InterPro" id="IPR016181">
    <property type="entry name" value="Acyl_CoA_acyltransferase"/>
</dbReference>
<protein>
    <submittedName>
        <fullName evidence="2">Putative acetyltransferase</fullName>
    </submittedName>
</protein>
<dbReference type="SUPFAM" id="SSF55729">
    <property type="entry name" value="Acyl-CoA N-acyltransferases (Nat)"/>
    <property type="match status" value="1"/>
</dbReference>
<sequence>MALIPFEPSHYQVLIDWIDSDQLNYLWGGNCYRFPLTKQQLELHCGKDIVYPFMLEHNGHYAGFVELYQERADCFRICRVFIAPQFRGQGLSSLMLQLLTDYARSNFMVSQLKLAVFEHNTVARQCYQSLGFKVDRIEQGTRSYEGQDWNLVLMSKQLCENE</sequence>
<accession>E8LUZ5</accession>
<dbReference type="eggNOG" id="COG1670">
    <property type="taxonomic scope" value="Bacteria"/>
</dbReference>
<evidence type="ECO:0000313" key="2">
    <source>
        <dbReference type="EMBL" id="EGA65380.1"/>
    </source>
</evidence>
<dbReference type="GO" id="GO:0016747">
    <property type="term" value="F:acyltransferase activity, transferring groups other than amino-acyl groups"/>
    <property type="evidence" value="ECO:0007669"/>
    <property type="project" value="InterPro"/>
</dbReference>
<dbReference type="OrthoDB" id="326501at2"/>
<dbReference type="EMBL" id="AEVS01000071">
    <property type="protein sequence ID" value="EGA65380.1"/>
    <property type="molecule type" value="Genomic_DNA"/>
</dbReference>
<reference evidence="2 3" key="1">
    <citation type="journal article" date="2012" name="Int. J. Syst. Evol. Microbiol.">
        <title>Vibrio caribbeanicus sp. nov., isolated from the marine sponge Scleritoderma cyanea.</title>
        <authorList>
            <person name="Hoffmann M."/>
            <person name="Monday S.R."/>
            <person name="Allard M.W."/>
            <person name="Strain E.A."/>
            <person name="Whittaker P."/>
            <person name="Naum M."/>
            <person name="McCarthy P.J."/>
            <person name="Lopez J.V."/>
            <person name="Fischer M."/>
            <person name="Brown E.W."/>
        </authorList>
    </citation>
    <scope>NUCLEOTIDE SEQUENCE [LARGE SCALE GENOMIC DNA]</scope>
    <source>
        <strain evidence="2 3">LMG 20546</strain>
    </source>
</reference>
<evidence type="ECO:0000259" key="1">
    <source>
        <dbReference type="PROSITE" id="PS51186"/>
    </source>
</evidence>
<proteinExistence type="predicted"/>
<dbReference type="InterPro" id="IPR000182">
    <property type="entry name" value="GNAT_dom"/>
</dbReference>
<feature type="domain" description="N-acetyltransferase" evidence="1">
    <location>
        <begin position="1"/>
        <end position="159"/>
    </location>
</feature>
<name>E8LUZ5_9VIBR</name>
<dbReference type="CDD" id="cd04301">
    <property type="entry name" value="NAT_SF"/>
    <property type="match status" value="1"/>
</dbReference>
<gene>
    <name evidence="2" type="ORF">VIBR0546_13880</name>
</gene>
<dbReference type="PROSITE" id="PS51186">
    <property type="entry name" value="GNAT"/>
    <property type="match status" value="1"/>
</dbReference>
<dbReference type="Gene3D" id="3.40.630.30">
    <property type="match status" value="1"/>
</dbReference>
<comment type="caution">
    <text evidence="2">The sequence shown here is derived from an EMBL/GenBank/DDBJ whole genome shotgun (WGS) entry which is preliminary data.</text>
</comment>
<dbReference type="PANTHER" id="PTHR43415">
    <property type="entry name" value="SPERMIDINE N(1)-ACETYLTRANSFERASE"/>
    <property type="match status" value="1"/>
</dbReference>
<dbReference type="STRING" id="945543.VIBR0546_13880"/>
<organism evidence="2 3">
    <name type="scientific">Vibrio brasiliensis LMG 20546</name>
    <dbReference type="NCBI Taxonomy" id="945543"/>
    <lineage>
        <taxon>Bacteria</taxon>
        <taxon>Pseudomonadati</taxon>
        <taxon>Pseudomonadota</taxon>
        <taxon>Gammaproteobacteria</taxon>
        <taxon>Vibrionales</taxon>
        <taxon>Vibrionaceae</taxon>
        <taxon>Vibrio</taxon>
        <taxon>Vibrio oreintalis group</taxon>
    </lineage>
</organism>
<evidence type="ECO:0000313" key="3">
    <source>
        <dbReference type="Proteomes" id="UP000004371"/>
    </source>
</evidence>
<dbReference type="RefSeq" id="WP_006879659.1">
    <property type="nucleotide sequence ID" value="NZ_AEVS01000071.1"/>
</dbReference>
<keyword evidence="3" id="KW-1185">Reference proteome</keyword>